<proteinExistence type="inferred from homology"/>
<protein>
    <recommendedName>
        <fullName evidence="6">Bestrophin homolog</fullName>
    </recommendedName>
</protein>
<reference evidence="7" key="1">
    <citation type="submission" date="2020-11" db="EMBL/GenBank/DDBJ databases">
        <authorList>
            <person name="Tran Van P."/>
        </authorList>
    </citation>
    <scope>NUCLEOTIDE SEQUENCE</scope>
</reference>
<evidence type="ECO:0000256" key="6">
    <source>
        <dbReference type="RuleBase" id="RU363126"/>
    </source>
</evidence>
<dbReference type="GO" id="GO:0005254">
    <property type="term" value="F:chloride channel activity"/>
    <property type="evidence" value="ECO:0007669"/>
    <property type="project" value="UniProtKB-KW"/>
</dbReference>
<keyword evidence="6" id="KW-0869">Chloride channel</keyword>
<sequence length="222" mass="24983">MEWASFICETGPFHFGLVIHFVTNRAHDVVVSASDYESGGSGSILGWYLGWKGSVYKLIWRDLLAYLCLYFAISLAYRFALADDQKSAICRSHQATFAARLAHSLGVLLQRHLSLTSSDIYCSSGLAICRSHQATFTARLARYSLIHWVYYYSAICRSHQATLTARLACYSLNSLDMRSQTKHKAAFTPGWFICRWLLAAASSGWFIRCRSLLAAVQQRSVN</sequence>
<gene>
    <name evidence="7" type="ORF">TBIB3V08_LOCUS946</name>
</gene>
<evidence type="ECO:0000256" key="3">
    <source>
        <dbReference type="ARBA" id="ARBA00022989"/>
    </source>
</evidence>
<evidence type="ECO:0000256" key="5">
    <source>
        <dbReference type="ARBA" id="ARBA00034769"/>
    </source>
</evidence>
<evidence type="ECO:0000256" key="1">
    <source>
        <dbReference type="ARBA" id="ARBA00004370"/>
    </source>
</evidence>
<comment type="function">
    <text evidence="6">Forms chloride channels.</text>
</comment>
<keyword evidence="6" id="KW-0813">Transport</keyword>
<keyword evidence="3 6" id="KW-1133">Transmembrane helix</keyword>
<dbReference type="AlphaFoldDB" id="A0A7R9EN75"/>
<dbReference type="PANTHER" id="PTHR10736:SF0">
    <property type="entry name" value="BESTROPHIN HOMOLOG"/>
    <property type="match status" value="1"/>
</dbReference>
<comment type="caution">
    <text evidence="6">Lacks conserved residue(s) required for the propagation of feature annotation.</text>
</comment>
<evidence type="ECO:0000313" key="7">
    <source>
        <dbReference type="EMBL" id="CAD7438353.1"/>
    </source>
</evidence>
<dbReference type="GO" id="GO:0034707">
    <property type="term" value="C:chloride channel complex"/>
    <property type="evidence" value="ECO:0007669"/>
    <property type="project" value="UniProtKB-KW"/>
</dbReference>
<dbReference type="Pfam" id="PF01062">
    <property type="entry name" value="Bestrophin"/>
    <property type="match status" value="1"/>
</dbReference>
<keyword evidence="6" id="KW-0406">Ion transport</keyword>
<evidence type="ECO:0000256" key="4">
    <source>
        <dbReference type="ARBA" id="ARBA00023136"/>
    </source>
</evidence>
<dbReference type="InterPro" id="IPR000615">
    <property type="entry name" value="Bestrophin"/>
</dbReference>
<keyword evidence="2 6" id="KW-0812">Transmembrane</keyword>
<keyword evidence="6" id="KW-1003">Cell membrane</keyword>
<keyword evidence="6" id="KW-0868">Chloride</keyword>
<comment type="subcellular location">
    <subcellularLocation>
        <location evidence="6">Cell membrane</location>
        <topology evidence="6">Multi-pass membrane protein</topology>
    </subcellularLocation>
    <subcellularLocation>
        <location evidence="1">Membrane</location>
    </subcellularLocation>
</comment>
<dbReference type="PANTHER" id="PTHR10736">
    <property type="entry name" value="BESTROPHIN"/>
    <property type="match status" value="1"/>
</dbReference>
<dbReference type="InterPro" id="IPR021134">
    <property type="entry name" value="Bestrophin-like"/>
</dbReference>
<keyword evidence="6" id="KW-0407">Ion channel</keyword>
<dbReference type="EMBL" id="OD564445">
    <property type="protein sequence ID" value="CAD7438353.1"/>
    <property type="molecule type" value="Genomic_DNA"/>
</dbReference>
<evidence type="ECO:0000256" key="2">
    <source>
        <dbReference type="ARBA" id="ARBA00022692"/>
    </source>
</evidence>
<accession>A0A7R9EN75</accession>
<feature type="transmembrane region" description="Helical" evidence="6">
    <location>
        <begin position="63"/>
        <end position="81"/>
    </location>
</feature>
<dbReference type="GO" id="GO:0005886">
    <property type="term" value="C:plasma membrane"/>
    <property type="evidence" value="ECO:0007669"/>
    <property type="project" value="UniProtKB-SubCell"/>
</dbReference>
<organism evidence="7">
    <name type="scientific">Timema bartmani</name>
    <dbReference type="NCBI Taxonomy" id="61472"/>
    <lineage>
        <taxon>Eukaryota</taxon>
        <taxon>Metazoa</taxon>
        <taxon>Ecdysozoa</taxon>
        <taxon>Arthropoda</taxon>
        <taxon>Hexapoda</taxon>
        <taxon>Insecta</taxon>
        <taxon>Pterygota</taxon>
        <taxon>Neoptera</taxon>
        <taxon>Polyneoptera</taxon>
        <taxon>Phasmatodea</taxon>
        <taxon>Timematodea</taxon>
        <taxon>Timematoidea</taxon>
        <taxon>Timematidae</taxon>
        <taxon>Timema</taxon>
    </lineage>
</organism>
<name>A0A7R9EN75_9NEOP</name>
<comment type="similarity">
    <text evidence="5 6">Belongs to the anion channel-forming bestrophin (TC 1.A.46) family. Calcium-sensitive chloride channel subfamily.</text>
</comment>
<keyword evidence="4 6" id="KW-0472">Membrane</keyword>